<dbReference type="Proteomes" id="UP001489897">
    <property type="component" value="Unassembled WGS sequence"/>
</dbReference>
<evidence type="ECO:0000313" key="3">
    <source>
        <dbReference type="EMBL" id="MEM5423790.1"/>
    </source>
</evidence>
<dbReference type="EMBL" id="JAYMRV010000006">
    <property type="protein sequence ID" value="MEM5423790.1"/>
    <property type="molecule type" value="Genomic_DNA"/>
</dbReference>
<evidence type="ECO:0000256" key="1">
    <source>
        <dbReference type="SAM" id="MobiDB-lite"/>
    </source>
</evidence>
<dbReference type="Gene3D" id="3.40.50.1000">
    <property type="entry name" value="HAD superfamily/HAD-like"/>
    <property type="match status" value="1"/>
</dbReference>
<accession>A0ABU9RUQ1</accession>
<proteinExistence type="predicted"/>
<dbReference type="PANTHER" id="PTHR10000">
    <property type="entry name" value="PHOSPHOSERINE PHOSPHATASE"/>
    <property type="match status" value="1"/>
</dbReference>
<reference evidence="3 4" key="1">
    <citation type="submission" date="2024-01" db="EMBL/GenBank/DDBJ databases">
        <title>The diversity of rhizobia nodulating Mimosa spp. in eleven states of Brazil covering several biomes is determined by host plant, location, and edaphic factors.</title>
        <authorList>
            <person name="Rouws L."/>
            <person name="Barauna A."/>
            <person name="Beukes C."/>
            <person name="De Faria S.M."/>
            <person name="Gross E."/>
            <person name="Dos Reis Junior F.B."/>
            <person name="Simon M."/>
            <person name="Maluk M."/>
            <person name="Odee D.W."/>
            <person name="Kenicer G."/>
            <person name="Young J.P.W."/>
            <person name="Reis V.M."/>
            <person name="Zilli J."/>
            <person name="James E.K."/>
        </authorList>
    </citation>
    <scope>NUCLEOTIDE SEQUENCE [LARGE SCALE GENOMIC DNA]</scope>
    <source>
        <strain evidence="3 4">JPY167</strain>
    </source>
</reference>
<feature type="region of interest" description="Disordered" evidence="1">
    <location>
        <begin position="592"/>
        <end position="619"/>
    </location>
</feature>
<dbReference type="Pfam" id="PF08282">
    <property type="entry name" value="Hydrolase_3"/>
    <property type="match status" value="2"/>
</dbReference>
<dbReference type="Gene3D" id="3.90.1070.10">
    <property type="match status" value="1"/>
</dbReference>
<dbReference type="InterPro" id="IPR003593">
    <property type="entry name" value="AAA+_ATPase"/>
</dbReference>
<gene>
    <name evidence="3" type="ORF">VSR73_22315</name>
</gene>
<organism evidence="3 4">
    <name type="scientific">Paraburkholderia ferrariae</name>
    <dbReference type="NCBI Taxonomy" id="386056"/>
    <lineage>
        <taxon>Bacteria</taxon>
        <taxon>Pseudomonadati</taxon>
        <taxon>Pseudomonadota</taxon>
        <taxon>Betaproteobacteria</taxon>
        <taxon>Burkholderiales</taxon>
        <taxon>Burkholderiaceae</taxon>
        <taxon>Paraburkholderia</taxon>
    </lineage>
</organism>
<evidence type="ECO:0000259" key="2">
    <source>
        <dbReference type="SMART" id="SM00382"/>
    </source>
</evidence>
<dbReference type="PANTHER" id="PTHR10000:SF8">
    <property type="entry name" value="HAD SUPERFAMILY HYDROLASE-LIKE, TYPE 3"/>
    <property type="match status" value="1"/>
</dbReference>
<dbReference type="GO" id="GO:0016787">
    <property type="term" value="F:hydrolase activity"/>
    <property type="evidence" value="ECO:0007669"/>
    <property type="project" value="UniProtKB-KW"/>
</dbReference>
<sequence length="619" mass="66600">MQFFALATDYDNTLASDGRVADSTWDAVERLRASGRHAVLASGRELDDLLAICPRLDLFSRVVAENGGVLYCPATGSHRLLSPAPPEAFVAELRRRAPGAFSIGETLVATVKPHEHVALDVIRDLGLGLQIVFNGDAVMILAPGVSKASGLNAALDELELAPLNVVGVGDAENDHALLSACGLSIAVANALPALKKHADAVMHEAAGSGVAELIGMLLADDLRAIAAVSPRRRVLLGTRCSSQDNQKSHEQDREKNREWLPLQGSVSLLVGPSGCGKSTVTAGMLERLARAGCQLCVIDPEGDYANDDMTIVLGDTHSAPSVEELMQLLTRPARSVVAVNLLRVPQADRPVFCANLLLHVQRLRTRTGRPHWVVFDEAHHLFPAAWEGASQAIPETLETALAVTVSPDQLAPAFLRQVGVVLAMGDDAEEALHSFASVSARPLPASMAPGASTGTALLKRGEALLWRVNDAAAPQAVCLEPGNKEKRRHHRKYAEGLLIPERSFYFRGEQGKLNLRAHNLVLFIELAEGIDVDTWQFHRLKGDYSRWFEEQIGDDDLASEARAIERDDSLDACESRLRIRAAIQARYTQPENPSLPAVLTARQPGGGGVSDGARERAAE</sequence>
<keyword evidence="4" id="KW-1185">Reference proteome</keyword>
<comment type="caution">
    <text evidence="3">The sequence shown here is derived from an EMBL/GenBank/DDBJ whole genome shotgun (WGS) entry which is preliminary data.</text>
</comment>
<name>A0ABU9RUQ1_9BURK</name>
<dbReference type="RefSeq" id="WP_342948336.1">
    <property type="nucleotide sequence ID" value="NZ_JAYMRV010000006.1"/>
</dbReference>
<dbReference type="SUPFAM" id="SSF52540">
    <property type="entry name" value="P-loop containing nucleoside triphosphate hydrolases"/>
    <property type="match status" value="1"/>
</dbReference>
<dbReference type="Gene3D" id="3.40.50.300">
    <property type="entry name" value="P-loop containing nucleotide triphosphate hydrolases"/>
    <property type="match status" value="1"/>
</dbReference>
<evidence type="ECO:0000313" key="4">
    <source>
        <dbReference type="Proteomes" id="UP001489897"/>
    </source>
</evidence>
<feature type="domain" description="AAA+ ATPase" evidence="2">
    <location>
        <begin position="263"/>
        <end position="462"/>
    </location>
</feature>
<dbReference type="SMART" id="SM00382">
    <property type="entry name" value="AAA"/>
    <property type="match status" value="1"/>
</dbReference>
<dbReference type="SUPFAM" id="SSF56784">
    <property type="entry name" value="HAD-like"/>
    <property type="match status" value="1"/>
</dbReference>
<dbReference type="InterPro" id="IPR027417">
    <property type="entry name" value="P-loop_NTPase"/>
</dbReference>
<keyword evidence="3" id="KW-0378">Hydrolase</keyword>
<protein>
    <submittedName>
        <fullName evidence="3">HAD hydrolase family protein</fullName>
    </submittedName>
</protein>
<dbReference type="InterPro" id="IPR036412">
    <property type="entry name" value="HAD-like_sf"/>
</dbReference>
<dbReference type="InterPro" id="IPR023214">
    <property type="entry name" value="HAD_sf"/>
</dbReference>